<sequence length="215" mass="22268">LRQAGHSEHDDDHASGGAAAPCTGRTSEPTKASRLPRPAGLLELPGVPGGRRRRARRRAEQQVAEVEEALAGAPARGPREDVPGPFTAFSWLAARLAVGGAVAALLSPSGPLAVAAAYAATAASKVVGGRLGYELGRRSVARACCGMAPEACVEYAMMCDAGPFSPEDDICRWRPVYCGRPRDWRRRGSGAGGGPQCQQDIGAGPATRSTTDAPQ</sequence>
<gene>
    <name evidence="2" type="ORF">TSOC_005184</name>
</gene>
<feature type="region of interest" description="Disordered" evidence="1">
    <location>
        <begin position="184"/>
        <end position="215"/>
    </location>
</feature>
<evidence type="ECO:0000313" key="2">
    <source>
        <dbReference type="EMBL" id="PNH08279.1"/>
    </source>
</evidence>
<dbReference type="OrthoDB" id="10655663at2759"/>
<dbReference type="EMBL" id="PGGS01000136">
    <property type="protein sequence ID" value="PNH08279.1"/>
    <property type="molecule type" value="Genomic_DNA"/>
</dbReference>
<reference evidence="2 3" key="1">
    <citation type="journal article" date="2017" name="Mol. Biol. Evol.">
        <title>The 4-celled Tetrabaena socialis nuclear genome reveals the essential components for genetic control of cell number at the origin of multicellularity in the volvocine lineage.</title>
        <authorList>
            <person name="Featherston J."/>
            <person name="Arakaki Y."/>
            <person name="Hanschen E.R."/>
            <person name="Ferris P.J."/>
            <person name="Michod R.E."/>
            <person name="Olson B.J.S.C."/>
            <person name="Nozaki H."/>
            <person name="Durand P.M."/>
        </authorList>
    </citation>
    <scope>NUCLEOTIDE SEQUENCE [LARGE SCALE GENOMIC DNA]</scope>
    <source>
        <strain evidence="2 3">NIES-571</strain>
    </source>
</reference>
<organism evidence="2 3">
    <name type="scientific">Tetrabaena socialis</name>
    <dbReference type="NCBI Taxonomy" id="47790"/>
    <lineage>
        <taxon>Eukaryota</taxon>
        <taxon>Viridiplantae</taxon>
        <taxon>Chlorophyta</taxon>
        <taxon>core chlorophytes</taxon>
        <taxon>Chlorophyceae</taxon>
        <taxon>CS clade</taxon>
        <taxon>Chlamydomonadales</taxon>
        <taxon>Tetrabaenaceae</taxon>
        <taxon>Tetrabaena</taxon>
    </lineage>
</organism>
<protein>
    <submittedName>
        <fullName evidence="2">Uncharacterized protein</fullName>
    </submittedName>
</protein>
<comment type="caution">
    <text evidence="2">The sequence shown here is derived from an EMBL/GenBank/DDBJ whole genome shotgun (WGS) entry which is preliminary data.</text>
</comment>
<dbReference type="Proteomes" id="UP000236333">
    <property type="component" value="Unassembled WGS sequence"/>
</dbReference>
<dbReference type="AlphaFoldDB" id="A0A2J8A6X9"/>
<keyword evidence="3" id="KW-1185">Reference proteome</keyword>
<evidence type="ECO:0000256" key="1">
    <source>
        <dbReference type="SAM" id="MobiDB-lite"/>
    </source>
</evidence>
<feature type="region of interest" description="Disordered" evidence="1">
    <location>
        <begin position="1"/>
        <end position="61"/>
    </location>
</feature>
<evidence type="ECO:0000313" key="3">
    <source>
        <dbReference type="Proteomes" id="UP000236333"/>
    </source>
</evidence>
<proteinExistence type="predicted"/>
<name>A0A2J8A6X9_9CHLO</name>
<feature type="compositionally biased region" description="Basic and acidic residues" evidence="1">
    <location>
        <begin position="1"/>
        <end position="14"/>
    </location>
</feature>
<feature type="non-terminal residue" evidence="2">
    <location>
        <position position="1"/>
    </location>
</feature>
<accession>A0A2J8A6X9</accession>